<dbReference type="EMBL" id="JBHTLU010000012">
    <property type="protein sequence ID" value="MFD1219781.1"/>
    <property type="molecule type" value="Genomic_DNA"/>
</dbReference>
<keyword evidence="2" id="KW-1185">Reference proteome</keyword>
<dbReference type="Gene3D" id="4.10.280.10">
    <property type="entry name" value="Helix-loop-helix DNA-binding domain"/>
    <property type="match status" value="1"/>
</dbReference>
<dbReference type="SUPFAM" id="SSF140500">
    <property type="entry name" value="BAS1536-like"/>
    <property type="match status" value="1"/>
</dbReference>
<dbReference type="RefSeq" id="WP_079909205.1">
    <property type="nucleotide sequence ID" value="NZ_BAABJG010000055.1"/>
</dbReference>
<proteinExistence type="predicted"/>
<evidence type="ECO:0000313" key="1">
    <source>
        <dbReference type="EMBL" id="MFD1219781.1"/>
    </source>
</evidence>
<protein>
    <submittedName>
        <fullName evidence="1">Spo0E family sporulation regulatory protein-aspartic acid phosphatase</fullName>
    </submittedName>
</protein>
<dbReference type="InterPro" id="IPR018540">
    <property type="entry name" value="Spo0E-like"/>
</dbReference>
<dbReference type="Proteomes" id="UP001597180">
    <property type="component" value="Unassembled WGS sequence"/>
</dbReference>
<name>A0ABW3UIU2_9BACL</name>
<comment type="caution">
    <text evidence="1">The sequence shown here is derived from an EMBL/GenBank/DDBJ whole genome shotgun (WGS) entry which is preliminary data.</text>
</comment>
<gene>
    <name evidence="1" type="ORF">ACFQ4B_06610</name>
</gene>
<accession>A0ABW3UIU2</accession>
<evidence type="ECO:0000313" key="2">
    <source>
        <dbReference type="Proteomes" id="UP001597180"/>
    </source>
</evidence>
<reference evidence="2" key="1">
    <citation type="journal article" date="2019" name="Int. J. Syst. Evol. Microbiol.">
        <title>The Global Catalogue of Microorganisms (GCM) 10K type strain sequencing project: providing services to taxonomists for standard genome sequencing and annotation.</title>
        <authorList>
            <consortium name="The Broad Institute Genomics Platform"/>
            <consortium name="The Broad Institute Genome Sequencing Center for Infectious Disease"/>
            <person name="Wu L."/>
            <person name="Ma J."/>
        </authorList>
    </citation>
    <scope>NUCLEOTIDE SEQUENCE [LARGE SCALE GENOMIC DNA]</scope>
    <source>
        <strain evidence="2">CCUG 53270</strain>
    </source>
</reference>
<sequence length="65" mass="7670">MDDVLLKSNMEKMQNRLYQLVEKSGSLVDPRVVELSQQIDHLVVTLQQRRLKYHRTSLLKNKASF</sequence>
<dbReference type="Pfam" id="PF09388">
    <property type="entry name" value="SpoOE-like"/>
    <property type="match status" value="1"/>
</dbReference>
<dbReference type="InterPro" id="IPR037208">
    <property type="entry name" value="Spo0E-like_sf"/>
</dbReference>
<dbReference type="InterPro" id="IPR036638">
    <property type="entry name" value="HLH_DNA-bd_sf"/>
</dbReference>
<organism evidence="1 2">
    <name type="scientific">Paenibacillus vulneris</name>
    <dbReference type="NCBI Taxonomy" id="1133364"/>
    <lineage>
        <taxon>Bacteria</taxon>
        <taxon>Bacillati</taxon>
        <taxon>Bacillota</taxon>
        <taxon>Bacilli</taxon>
        <taxon>Bacillales</taxon>
        <taxon>Paenibacillaceae</taxon>
        <taxon>Paenibacillus</taxon>
    </lineage>
</organism>